<proteinExistence type="predicted"/>
<dbReference type="RefSeq" id="WP_201433020.1">
    <property type="nucleotide sequence ID" value="NZ_JAEQBW010000016.1"/>
</dbReference>
<dbReference type="Proteomes" id="UP000611723">
    <property type="component" value="Unassembled WGS sequence"/>
</dbReference>
<keyword evidence="2" id="KW-1185">Reference proteome</keyword>
<dbReference type="EMBL" id="JAEQBW010000016">
    <property type="protein sequence ID" value="MBK6267334.1"/>
    <property type="molecule type" value="Genomic_DNA"/>
</dbReference>
<accession>A0A934X269</accession>
<organism evidence="1 2">
    <name type="scientific">Marivirga aurantiaca</name>
    <dbReference type="NCBI Taxonomy" id="2802615"/>
    <lineage>
        <taxon>Bacteria</taxon>
        <taxon>Pseudomonadati</taxon>
        <taxon>Bacteroidota</taxon>
        <taxon>Cytophagia</taxon>
        <taxon>Cytophagales</taxon>
        <taxon>Marivirgaceae</taxon>
        <taxon>Marivirga</taxon>
    </lineage>
</organism>
<gene>
    <name evidence="1" type="ORF">JKA74_19990</name>
</gene>
<name>A0A934X269_9BACT</name>
<reference evidence="1" key="1">
    <citation type="submission" date="2021-01" db="EMBL/GenBank/DDBJ databases">
        <title>Marivirga aurantiaca sp. nov., isolated from intertidal surface sediments.</title>
        <authorList>
            <person name="Zhang M."/>
        </authorList>
    </citation>
    <scope>NUCLEOTIDE SEQUENCE</scope>
    <source>
        <strain evidence="1">S37H4</strain>
    </source>
</reference>
<evidence type="ECO:0000313" key="2">
    <source>
        <dbReference type="Proteomes" id="UP000611723"/>
    </source>
</evidence>
<comment type="caution">
    <text evidence="1">The sequence shown here is derived from an EMBL/GenBank/DDBJ whole genome shotgun (WGS) entry which is preliminary data.</text>
</comment>
<protein>
    <recommendedName>
        <fullName evidence="3">NERD domain-containing protein</fullName>
    </recommendedName>
</protein>
<evidence type="ECO:0000313" key="1">
    <source>
        <dbReference type="EMBL" id="MBK6267334.1"/>
    </source>
</evidence>
<dbReference type="AlphaFoldDB" id="A0A934X269"/>
<evidence type="ECO:0008006" key="3">
    <source>
        <dbReference type="Google" id="ProtNLM"/>
    </source>
</evidence>
<sequence>MDSKQKGDIGENAVNEIAFNTYLKYWCYPNPKDELGNKKEICDLLILFRKTLIIFSIKNYSFEGNYARYFNNTLKKAISQVQGAERKLLGSRIISIKHPNKPLEEINPSTIDEVQRVIVNLNMRPVFYPGGLMTSKGKYTHVLNWFSFLRLVRELDTIPDFIEYLKERENTFFNKELLMLTGTGDQYDIDTNEQMYSHAKKFDEAKSFVLLSGNELDLLADYYFNERKFSKHFYRGNQSGIGIDIEGKWEDYLSRKEVQLKKADDRYSYFVDKFVSNEVLYRTNFSNLELATELLAMSRFERRILGKNFYEFSDKYKNEDSEFIARRYGKFNDMIIGLMLYSSSMTREEALTPLQLALLGYSHWEGYKTKKIVMIGFSNKRTGFIFGYTADMHPLDKKEENDLILDLKKIDWFQNMEPSIFTIDEYPQE</sequence>